<dbReference type="EMBL" id="AP025637">
    <property type="protein sequence ID" value="BDG75297.1"/>
    <property type="molecule type" value="Genomic_DNA"/>
</dbReference>
<accession>A0ABN6PBJ8</accession>
<evidence type="ECO:0000313" key="2">
    <source>
        <dbReference type="Proteomes" id="UP000831327"/>
    </source>
</evidence>
<keyword evidence="2" id="KW-1185">Reference proteome</keyword>
<evidence type="ECO:0000313" key="1">
    <source>
        <dbReference type="EMBL" id="BDG75297.1"/>
    </source>
</evidence>
<gene>
    <name evidence="1" type="ORF">Rmf_52260</name>
</gene>
<organism evidence="1 2">
    <name type="scientific">Roseomonas fluvialis</name>
    <dbReference type="NCBI Taxonomy" id="1750527"/>
    <lineage>
        <taxon>Bacteria</taxon>
        <taxon>Pseudomonadati</taxon>
        <taxon>Pseudomonadota</taxon>
        <taxon>Alphaproteobacteria</taxon>
        <taxon>Acetobacterales</taxon>
        <taxon>Roseomonadaceae</taxon>
        <taxon>Roseomonas</taxon>
    </lineage>
</organism>
<name>A0ABN6PBJ8_9PROT</name>
<protein>
    <submittedName>
        <fullName evidence="1">Uncharacterized protein</fullName>
    </submittedName>
</protein>
<reference evidence="1 2" key="1">
    <citation type="journal article" date="2016" name="Microbes Environ.">
        <title>Phylogenetically diverse aerobic anoxygenic phototrophic bacteria isolated from epilithic biofilms in Tama river, Japan.</title>
        <authorList>
            <person name="Hirose S."/>
            <person name="Matsuura K."/>
            <person name="Haruta S."/>
        </authorList>
    </citation>
    <scope>NUCLEOTIDE SEQUENCE [LARGE SCALE GENOMIC DNA]</scope>
    <source>
        <strain evidence="1 2">S08</strain>
    </source>
</reference>
<proteinExistence type="predicted"/>
<dbReference type="Proteomes" id="UP000831327">
    <property type="component" value="Chromosome"/>
</dbReference>
<sequence>MGGQAAFVERIDLIGAALAATGNALANVMRGNIGANSLSGNDQLFGFGGNES</sequence>